<dbReference type="InterPro" id="IPR051311">
    <property type="entry name" value="DedA_domain"/>
</dbReference>
<evidence type="ECO:0000256" key="1">
    <source>
        <dbReference type="SAM" id="Phobius"/>
    </source>
</evidence>
<dbReference type="InterPro" id="IPR032816">
    <property type="entry name" value="VTT_dom"/>
</dbReference>
<reference evidence="3 4" key="1">
    <citation type="submission" date="2020-08" db="EMBL/GenBank/DDBJ databases">
        <title>Bridging the membrane lipid divide: bacteria of the FCB group superphylum have the potential to synthesize archaeal ether lipids.</title>
        <authorList>
            <person name="Villanueva L."/>
            <person name="Von Meijenfeldt F.A.B."/>
            <person name="Westbye A.B."/>
            <person name="Yadav S."/>
            <person name="Hopmans E.C."/>
            <person name="Dutilh B.E."/>
            <person name="Sinninghe Damste J.S."/>
        </authorList>
    </citation>
    <scope>NUCLEOTIDE SEQUENCE [LARGE SCALE GENOMIC DNA]</scope>
    <source>
        <strain evidence="3">NIOZ-UU82</strain>
    </source>
</reference>
<organism evidence="3 4">
    <name type="scientific">Candidatus Desulfaltia bathyphila</name>
    <dbReference type="NCBI Taxonomy" id="2841697"/>
    <lineage>
        <taxon>Bacteria</taxon>
        <taxon>Pseudomonadati</taxon>
        <taxon>Thermodesulfobacteriota</taxon>
        <taxon>Desulfobacteria</taxon>
        <taxon>Desulfobacterales</taxon>
        <taxon>Desulfobacterales incertae sedis</taxon>
        <taxon>Candidatus Desulfaltia</taxon>
    </lineage>
</organism>
<feature type="domain" description="VTT" evidence="2">
    <location>
        <begin position="35"/>
        <end position="153"/>
    </location>
</feature>
<protein>
    <submittedName>
        <fullName evidence="3">DedA family protein</fullName>
    </submittedName>
</protein>
<feature type="transmembrane region" description="Helical" evidence="1">
    <location>
        <begin position="53"/>
        <end position="74"/>
    </location>
</feature>
<sequence>MLRRLYSWVIRWAETAYGTWALFILAFCESSFFPVPPDILLIALAVAIPKRSLYYALVCSAGSVLGGCLGYLIGWQFMVSIGEKIISFYGLTRKVEYIQSLYMQYDALAIGIAGFTPIPYKVFTISAGALGIDFSVFVIASLVSRSLRFFLVGWLIYRFGSGIQAFIERYFNTLAVAFTVLLIGGFVIVKYLF</sequence>
<evidence type="ECO:0000313" key="3">
    <source>
        <dbReference type="EMBL" id="MBC8200210.1"/>
    </source>
</evidence>
<keyword evidence="1" id="KW-0812">Transmembrane</keyword>
<comment type="caution">
    <text evidence="3">The sequence shown here is derived from an EMBL/GenBank/DDBJ whole genome shotgun (WGS) entry which is preliminary data.</text>
</comment>
<name>A0A8J6N6L0_9BACT</name>
<dbReference type="EMBL" id="JACNLL010000086">
    <property type="protein sequence ID" value="MBC8200210.1"/>
    <property type="molecule type" value="Genomic_DNA"/>
</dbReference>
<dbReference type="PANTHER" id="PTHR42709">
    <property type="entry name" value="ALKALINE PHOSPHATASE LIKE PROTEIN"/>
    <property type="match status" value="1"/>
</dbReference>
<dbReference type="GO" id="GO:0005886">
    <property type="term" value="C:plasma membrane"/>
    <property type="evidence" value="ECO:0007669"/>
    <property type="project" value="TreeGrafter"/>
</dbReference>
<keyword evidence="1" id="KW-0472">Membrane</keyword>
<dbReference type="Proteomes" id="UP000603545">
    <property type="component" value="Unassembled WGS sequence"/>
</dbReference>
<proteinExistence type="predicted"/>
<dbReference type="AlphaFoldDB" id="A0A8J6N6L0"/>
<evidence type="ECO:0000259" key="2">
    <source>
        <dbReference type="Pfam" id="PF09335"/>
    </source>
</evidence>
<feature type="transmembrane region" description="Helical" evidence="1">
    <location>
        <begin position="12"/>
        <end position="33"/>
    </location>
</feature>
<dbReference type="Pfam" id="PF09335">
    <property type="entry name" value="VTT_dom"/>
    <property type="match status" value="1"/>
</dbReference>
<keyword evidence="1" id="KW-1133">Transmembrane helix</keyword>
<accession>A0A8J6N6L0</accession>
<gene>
    <name evidence="3" type="ORF">H8E80_09260</name>
</gene>
<dbReference type="PANTHER" id="PTHR42709:SF11">
    <property type="entry name" value="DEDA FAMILY PROTEIN"/>
    <property type="match status" value="1"/>
</dbReference>
<feature type="transmembrane region" description="Helical" evidence="1">
    <location>
        <begin position="173"/>
        <end position="192"/>
    </location>
</feature>
<evidence type="ECO:0000313" key="4">
    <source>
        <dbReference type="Proteomes" id="UP000603545"/>
    </source>
</evidence>